<evidence type="ECO:0000313" key="6">
    <source>
        <dbReference type="EMBL" id="UGS37708.1"/>
    </source>
</evidence>
<feature type="transmembrane region" description="Helical" evidence="5">
    <location>
        <begin position="39"/>
        <end position="58"/>
    </location>
</feature>
<feature type="transmembrane region" description="Helical" evidence="5">
    <location>
        <begin position="200"/>
        <end position="218"/>
    </location>
</feature>
<dbReference type="Gene3D" id="1.20.1250.20">
    <property type="entry name" value="MFS general substrate transporter like domains"/>
    <property type="match status" value="2"/>
</dbReference>
<dbReference type="EMBL" id="CP087164">
    <property type="protein sequence ID" value="UGS37708.1"/>
    <property type="molecule type" value="Genomic_DNA"/>
</dbReference>
<gene>
    <name evidence="6" type="primary">ybjJ</name>
    <name evidence="6" type="ORF">DSM104329_04129</name>
</gene>
<keyword evidence="4 5" id="KW-0472">Membrane</keyword>
<dbReference type="CDD" id="cd17393">
    <property type="entry name" value="MFS_MosC_like"/>
    <property type="match status" value="1"/>
</dbReference>
<feature type="transmembrane region" description="Helical" evidence="5">
    <location>
        <begin position="238"/>
        <end position="255"/>
    </location>
</feature>
<evidence type="ECO:0000256" key="4">
    <source>
        <dbReference type="ARBA" id="ARBA00023136"/>
    </source>
</evidence>
<feature type="transmembrane region" description="Helical" evidence="5">
    <location>
        <begin position="352"/>
        <end position="373"/>
    </location>
</feature>
<sequence length="391" mass="38959">MNRLRAAITIVFFANGALFASWASRIPALADRTDATTGTLGLALLAPAVGAVATMPQIGKLLTGRSSRMFCRWSLAGLMVAIVLPGFAPTVALLGVALLFVGATNSALDVAMNAQGVSVERRQGRPILSSLHAAFSFGGFAGAGVGALAAALHVAPEPHLIFAAVLFGVPGLFAAQALLRDDEDPDAGARRLPFRKLPGRLALLGAAAFFCLLAEGAASDWSATLVSGPLGGSPALGAIAYAIFSVGMGAGRLLADGLWARWGASGLVRRSGVLAGAGFTVALVIGTAPVALVGFAALGLGLSGIVPTLFRSAADQPGVPTGPALAAVSAIGYLGFLAGPPLIGGLAEATSLHLAIGLLAIAAALVVVLAPIADPPRRRGPRPASAPSPTG</sequence>
<feature type="transmembrane region" description="Helical" evidence="5">
    <location>
        <begin position="322"/>
        <end position="346"/>
    </location>
</feature>
<dbReference type="GO" id="GO:0016020">
    <property type="term" value="C:membrane"/>
    <property type="evidence" value="ECO:0007669"/>
    <property type="project" value="UniProtKB-SubCell"/>
</dbReference>
<keyword evidence="2 5" id="KW-0812">Transmembrane</keyword>
<organism evidence="6 7">
    <name type="scientific">Capillimicrobium parvum</name>
    <dbReference type="NCBI Taxonomy" id="2884022"/>
    <lineage>
        <taxon>Bacteria</taxon>
        <taxon>Bacillati</taxon>
        <taxon>Actinomycetota</taxon>
        <taxon>Thermoleophilia</taxon>
        <taxon>Solirubrobacterales</taxon>
        <taxon>Capillimicrobiaceae</taxon>
        <taxon>Capillimicrobium</taxon>
    </lineage>
</organism>
<dbReference type="RefSeq" id="WP_259311753.1">
    <property type="nucleotide sequence ID" value="NZ_CP087164.1"/>
</dbReference>
<dbReference type="KEGG" id="sbae:DSM104329_04129"/>
<comment type="subcellular location">
    <subcellularLocation>
        <location evidence="1">Membrane</location>
        <topology evidence="1">Multi-pass membrane protein</topology>
    </subcellularLocation>
</comment>
<accession>A0A9E7C2Q8</accession>
<dbReference type="InterPro" id="IPR036259">
    <property type="entry name" value="MFS_trans_sf"/>
</dbReference>
<evidence type="ECO:0000256" key="2">
    <source>
        <dbReference type="ARBA" id="ARBA00022692"/>
    </source>
</evidence>
<keyword evidence="3 5" id="KW-1133">Transmembrane helix</keyword>
<evidence type="ECO:0000256" key="1">
    <source>
        <dbReference type="ARBA" id="ARBA00004141"/>
    </source>
</evidence>
<dbReference type="InterPro" id="IPR051788">
    <property type="entry name" value="MFS_Transporter"/>
</dbReference>
<evidence type="ECO:0000256" key="3">
    <source>
        <dbReference type="ARBA" id="ARBA00022989"/>
    </source>
</evidence>
<evidence type="ECO:0000313" key="7">
    <source>
        <dbReference type="Proteomes" id="UP001162834"/>
    </source>
</evidence>
<proteinExistence type="predicted"/>
<evidence type="ECO:0000256" key="5">
    <source>
        <dbReference type="SAM" id="Phobius"/>
    </source>
</evidence>
<reference evidence="6" key="1">
    <citation type="journal article" date="2022" name="Int. J. Syst. Evol. Microbiol.">
        <title>Pseudomonas aegrilactucae sp. nov. and Pseudomonas morbosilactucae sp. nov., pathogens causing bacterial rot of lettuce in Japan.</title>
        <authorList>
            <person name="Sawada H."/>
            <person name="Fujikawa T."/>
            <person name="Satou M."/>
        </authorList>
    </citation>
    <scope>NUCLEOTIDE SEQUENCE</scope>
    <source>
        <strain evidence="6">0166_1</strain>
    </source>
</reference>
<dbReference type="PANTHER" id="PTHR23514">
    <property type="entry name" value="BYPASS OF STOP CODON PROTEIN 6"/>
    <property type="match status" value="1"/>
</dbReference>
<protein>
    <submittedName>
        <fullName evidence="6">Inner membrane protein YbjJ</fullName>
    </submittedName>
</protein>
<feature type="transmembrane region" description="Helical" evidence="5">
    <location>
        <begin position="160"/>
        <end position="179"/>
    </location>
</feature>
<keyword evidence="7" id="KW-1185">Reference proteome</keyword>
<name>A0A9E7C2Q8_9ACTN</name>
<dbReference type="PANTHER" id="PTHR23514:SF13">
    <property type="entry name" value="INNER MEMBRANE PROTEIN YBJJ"/>
    <property type="match status" value="1"/>
</dbReference>
<dbReference type="AlphaFoldDB" id="A0A9E7C2Q8"/>
<feature type="transmembrane region" description="Helical" evidence="5">
    <location>
        <begin position="133"/>
        <end position="154"/>
    </location>
</feature>
<dbReference type="Proteomes" id="UP001162834">
    <property type="component" value="Chromosome"/>
</dbReference>
<dbReference type="SUPFAM" id="SSF103473">
    <property type="entry name" value="MFS general substrate transporter"/>
    <property type="match status" value="1"/>
</dbReference>